<dbReference type="EMBL" id="JAUKTV010000014">
    <property type="protein sequence ID" value="KAK0716720.1"/>
    <property type="molecule type" value="Genomic_DNA"/>
</dbReference>
<keyword evidence="2" id="KW-1185">Reference proteome</keyword>
<dbReference type="AlphaFoldDB" id="A0AA40DV50"/>
<proteinExistence type="predicted"/>
<organism evidence="1 2">
    <name type="scientific">Apiosordaria backusii</name>
    <dbReference type="NCBI Taxonomy" id="314023"/>
    <lineage>
        <taxon>Eukaryota</taxon>
        <taxon>Fungi</taxon>
        <taxon>Dikarya</taxon>
        <taxon>Ascomycota</taxon>
        <taxon>Pezizomycotina</taxon>
        <taxon>Sordariomycetes</taxon>
        <taxon>Sordariomycetidae</taxon>
        <taxon>Sordariales</taxon>
        <taxon>Lasiosphaeriaceae</taxon>
        <taxon>Apiosordaria</taxon>
    </lineage>
</organism>
<protein>
    <recommendedName>
        <fullName evidence="3">Ricin B lectin domain-containing protein</fullName>
    </recommendedName>
</protein>
<evidence type="ECO:0000313" key="2">
    <source>
        <dbReference type="Proteomes" id="UP001172159"/>
    </source>
</evidence>
<comment type="caution">
    <text evidence="1">The sequence shown here is derived from an EMBL/GenBank/DDBJ whole genome shotgun (WGS) entry which is preliminary data.</text>
</comment>
<reference evidence="1" key="1">
    <citation type="submission" date="2023-06" db="EMBL/GenBank/DDBJ databases">
        <title>Genome-scale phylogeny and comparative genomics of the fungal order Sordariales.</title>
        <authorList>
            <consortium name="Lawrence Berkeley National Laboratory"/>
            <person name="Hensen N."/>
            <person name="Bonometti L."/>
            <person name="Westerberg I."/>
            <person name="Brannstrom I.O."/>
            <person name="Guillou S."/>
            <person name="Cros-Aarteil S."/>
            <person name="Calhoun S."/>
            <person name="Haridas S."/>
            <person name="Kuo A."/>
            <person name="Mondo S."/>
            <person name="Pangilinan J."/>
            <person name="Riley R."/>
            <person name="Labutti K."/>
            <person name="Andreopoulos B."/>
            <person name="Lipzen A."/>
            <person name="Chen C."/>
            <person name="Yanf M."/>
            <person name="Daum C."/>
            <person name="Ng V."/>
            <person name="Clum A."/>
            <person name="Steindorff A."/>
            <person name="Ohm R."/>
            <person name="Martin F."/>
            <person name="Silar P."/>
            <person name="Natvig D."/>
            <person name="Lalanne C."/>
            <person name="Gautier V."/>
            <person name="Ament-Velasquez S.L."/>
            <person name="Kruys A."/>
            <person name="Hutchinson M.I."/>
            <person name="Powell A.J."/>
            <person name="Barry K."/>
            <person name="Miller A.N."/>
            <person name="Grigoriev I.V."/>
            <person name="Debuchy R."/>
            <person name="Gladieux P."/>
            <person name="Thoren M.H."/>
            <person name="Johannesson H."/>
        </authorList>
    </citation>
    <scope>NUCLEOTIDE SEQUENCE</scope>
    <source>
        <strain evidence="1">CBS 540.89</strain>
    </source>
</reference>
<evidence type="ECO:0000313" key="1">
    <source>
        <dbReference type="EMBL" id="KAK0716720.1"/>
    </source>
</evidence>
<name>A0AA40DV50_9PEZI</name>
<accession>A0AA40DV50</accession>
<dbReference type="PANTHER" id="PTHR39697:SF1">
    <property type="entry name" value="RICIN B LECTIN DOMAIN-CONTAINING PROTEIN"/>
    <property type="match status" value="1"/>
</dbReference>
<sequence>MASDKPFKNAPPDEFFGQAPEHYALPVHFGIYIIWDRRRGHVLSLKDGELRFTPWHQPSKHRAHWYWTCVEEGGWLSLKSPVSGQFITAEDDVLGVELLRSSMPGSNQRFFFREATGGGYRVFFQQDESLVVVQSVDEHPGQPRSPPVALEVAKQGCSDEDTGEMIWVFVRFYG</sequence>
<dbReference type="Proteomes" id="UP001172159">
    <property type="component" value="Unassembled WGS sequence"/>
</dbReference>
<dbReference type="PANTHER" id="PTHR39697">
    <property type="entry name" value="RICIN B LECTIN DOMAIN-CONTAINING PROTEIN-RELATED"/>
    <property type="match status" value="1"/>
</dbReference>
<dbReference type="InterPro" id="IPR035992">
    <property type="entry name" value="Ricin_B-like_lectins"/>
</dbReference>
<evidence type="ECO:0008006" key="3">
    <source>
        <dbReference type="Google" id="ProtNLM"/>
    </source>
</evidence>
<dbReference type="SUPFAM" id="SSF50370">
    <property type="entry name" value="Ricin B-like lectins"/>
    <property type="match status" value="1"/>
</dbReference>
<gene>
    <name evidence="1" type="ORF">B0T21DRAFT_396243</name>
</gene>